<dbReference type="Pfam" id="PF00425">
    <property type="entry name" value="Chorismate_bind"/>
    <property type="match status" value="1"/>
</dbReference>
<dbReference type="PRINTS" id="PR00095">
    <property type="entry name" value="ANTSNTHASEI"/>
</dbReference>
<reference evidence="2" key="1">
    <citation type="submission" date="2020-05" db="EMBL/GenBank/DDBJ databases">
        <authorList>
            <person name="Chiriac C."/>
            <person name="Salcher M."/>
            <person name="Ghai R."/>
            <person name="Kavagutti S V."/>
        </authorList>
    </citation>
    <scope>NUCLEOTIDE SEQUENCE</scope>
</reference>
<dbReference type="EMBL" id="CAFBMZ010000131">
    <property type="protein sequence ID" value="CAB4937036.1"/>
    <property type="molecule type" value="Genomic_DNA"/>
</dbReference>
<dbReference type="Gene3D" id="3.60.120.10">
    <property type="entry name" value="Anthranilate synthase"/>
    <property type="match status" value="1"/>
</dbReference>
<dbReference type="PANTHER" id="PTHR11236">
    <property type="entry name" value="AMINOBENZOATE/ANTHRANILATE SYNTHASE"/>
    <property type="match status" value="1"/>
</dbReference>
<protein>
    <submittedName>
        <fullName evidence="2">Unannotated protein</fullName>
    </submittedName>
</protein>
<dbReference type="PANTHER" id="PTHR11236:SF50">
    <property type="entry name" value="AMINODEOXYCHORISMATE SYNTHASE COMPONENT 1"/>
    <property type="match status" value="1"/>
</dbReference>
<feature type="domain" description="Chorismate-utilising enzyme C-terminal" evidence="1">
    <location>
        <begin position="75"/>
        <end position="316"/>
    </location>
</feature>
<dbReference type="AlphaFoldDB" id="A0A6J7J1Q6"/>
<dbReference type="SUPFAM" id="SSF56322">
    <property type="entry name" value="ADC synthase"/>
    <property type="match status" value="1"/>
</dbReference>
<dbReference type="GO" id="GO:0046820">
    <property type="term" value="F:4-amino-4-deoxychorismate synthase activity"/>
    <property type="evidence" value="ECO:0007669"/>
    <property type="project" value="TreeGrafter"/>
</dbReference>
<evidence type="ECO:0000313" key="2">
    <source>
        <dbReference type="EMBL" id="CAB4937036.1"/>
    </source>
</evidence>
<dbReference type="InterPro" id="IPR005801">
    <property type="entry name" value="ADC_synthase"/>
</dbReference>
<accession>A0A6J7J1Q6</accession>
<dbReference type="InterPro" id="IPR019999">
    <property type="entry name" value="Anth_synth_I-like"/>
</dbReference>
<gene>
    <name evidence="2" type="ORF">UFOPK3684_01287</name>
</gene>
<evidence type="ECO:0000259" key="1">
    <source>
        <dbReference type="Pfam" id="PF00425"/>
    </source>
</evidence>
<organism evidence="2">
    <name type="scientific">freshwater metagenome</name>
    <dbReference type="NCBI Taxonomy" id="449393"/>
    <lineage>
        <taxon>unclassified sequences</taxon>
        <taxon>metagenomes</taxon>
        <taxon>ecological metagenomes</taxon>
    </lineage>
</organism>
<proteinExistence type="predicted"/>
<dbReference type="GO" id="GO:0000162">
    <property type="term" value="P:L-tryptophan biosynthetic process"/>
    <property type="evidence" value="ECO:0007669"/>
    <property type="project" value="TreeGrafter"/>
</dbReference>
<sequence>MIDSDYLFWMNGRLATGLAEISHDPSCLDDGGFWAVTTTFEAEFTAARFSQVVESEFPVHPWQELSGNWKSSKSKSEYMDYVHSIQSAIADGWVYQVNACRELSTNLPDDRNLRGLFSKILRENPAPWASYLEIPGVNIASASPELFLARKASHIKTSPIKGTQLPGQEHFGAKDIAENVMIVDLMRNDFGEICKSGSVSVPRLLDSETHPGLVHLVSDIEGELLNDISWSEIFTALSPPGSISGAPKSSALSVIDNNELKRGPYCGFLGWVHDDQCELSVAIRIFFKDSALRFGTGAGITWGSSASEEWEETELKARRLISIAGGVLP</sequence>
<name>A0A6J7J1Q6_9ZZZZ</name>
<dbReference type="InterPro" id="IPR015890">
    <property type="entry name" value="Chorismate_C"/>
</dbReference>